<dbReference type="InterPro" id="IPR050158">
    <property type="entry name" value="Ubiquitin_ubiquitin-like"/>
</dbReference>
<feature type="domain" description="Ubiquitin-like" evidence="1">
    <location>
        <begin position="1"/>
        <end position="80"/>
    </location>
</feature>
<organism evidence="2 3">
    <name type="scientific">Serendipita vermifera MAFF 305830</name>
    <dbReference type="NCBI Taxonomy" id="933852"/>
    <lineage>
        <taxon>Eukaryota</taxon>
        <taxon>Fungi</taxon>
        <taxon>Dikarya</taxon>
        <taxon>Basidiomycota</taxon>
        <taxon>Agaricomycotina</taxon>
        <taxon>Agaricomycetes</taxon>
        <taxon>Sebacinales</taxon>
        <taxon>Serendipitaceae</taxon>
        <taxon>Serendipita</taxon>
    </lineage>
</organism>
<dbReference type="AlphaFoldDB" id="A0A0C3BRG7"/>
<dbReference type="Gene3D" id="3.10.20.90">
    <property type="entry name" value="Phosphatidylinositol 3-kinase Catalytic Subunit, Chain A, domain 1"/>
    <property type="match status" value="2"/>
</dbReference>
<dbReference type="InterPro" id="IPR029071">
    <property type="entry name" value="Ubiquitin-like_domsf"/>
</dbReference>
<name>A0A0C3BRG7_SERVB</name>
<reference evidence="2 3" key="1">
    <citation type="submission" date="2014-04" db="EMBL/GenBank/DDBJ databases">
        <authorList>
            <consortium name="DOE Joint Genome Institute"/>
            <person name="Kuo A."/>
            <person name="Zuccaro A."/>
            <person name="Kohler A."/>
            <person name="Nagy L.G."/>
            <person name="Floudas D."/>
            <person name="Copeland A."/>
            <person name="Barry K.W."/>
            <person name="Cichocki N."/>
            <person name="Veneault-Fourrey C."/>
            <person name="LaButti K."/>
            <person name="Lindquist E.A."/>
            <person name="Lipzen A."/>
            <person name="Lundell T."/>
            <person name="Morin E."/>
            <person name="Murat C."/>
            <person name="Sun H."/>
            <person name="Tunlid A."/>
            <person name="Henrissat B."/>
            <person name="Grigoriev I.V."/>
            <person name="Hibbett D.S."/>
            <person name="Martin F."/>
            <person name="Nordberg H.P."/>
            <person name="Cantor M.N."/>
            <person name="Hua S.X."/>
        </authorList>
    </citation>
    <scope>NUCLEOTIDE SEQUENCE [LARGE SCALE GENOMIC DNA]</scope>
    <source>
        <strain evidence="2 3">MAFF 305830</strain>
    </source>
</reference>
<sequence length="158" mass="17685">MQISVKFAGQTPPEKTVQLDIESSDTIGDVKAKIQAKENIAPGQQRLIFAGKQLEDDRRVSDYNIQKESTIHLVPQQEGSFEILVISFNGKNMAMSGLRSDDSIKRVKAEITRMTAVPGEHQRLIYAGKQLEDGYTLQDYNITHGSRIHLVLRLNGGY</sequence>
<dbReference type="STRING" id="933852.A0A0C3BRG7"/>
<protein>
    <recommendedName>
        <fullName evidence="1">Ubiquitin-like domain-containing protein</fullName>
    </recommendedName>
</protein>
<dbReference type="InterPro" id="IPR019954">
    <property type="entry name" value="Ubiquitin_CS"/>
</dbReference>
<dbReference type="Pfam" id="PF00240">
    <property type="entry name" value="ubiquitin"/>
    <property type="match status" value="2"/>
</dbReference>
<dbReference type="InterPro" id="IPR000626">
    <property type="entry name" value="Ubiquitin-like_dom"/>
</dbReference>
<dbReference type="HOGENOM" id="CLU_010412_0_0_1"/>
<dbReference type="SUPFAM" id="SSF54236">
    <property type="entry name" value="Ubiquitin-like"/>
    <property type="match status" value="2"/>
</dbReference>
<evidence type="ECO:0000259" key="1">
    <source>
        <dbReference type="PROSITE" id="PS50053"/>
    </source>
</evidence>
<accession>A0A0C3BRG7</accession>
<dbReference type="InterPro" id="IPR019956">
    <property type="entry name" value="Ubiquitin_dom"/>
</dbReference>
<dbReference type="EMBL" id="KN824277">
    <property type="protein sequence ID" value="KIM34056.1"/>
    <property type="molecule type" value="Genomic_DNA"/>
</dbReference>
<dbReference type="PRINTS" id="PR00348">
    <property type="entry name" value="UBIQUITIN"/>
</dbReference>
<feature type="domain" description="Ubiquitin-like" evidence="1">
    <location>
        <begin position="81"/>
        <end position="157"/>
    </location>
</feature>
<reference evidence="3" key="2">
    <citation type="submission" date="2015-01" db="EMBL/GenBank/DDBJ databases">
        <title>Evolutionary Origins and Diversification of the Mycorrhizal Mutualists.</title>
        <authorList>
            <consortium name="DOE Joint Genome Institute"/>
            <consortium name="Mycorrhizal Genomics Consortium"/>
            <person name="Kohler A."/>
            <person name="Kuo A."/>
            <person name="Nagy L.G."/>
            <person name="Floudas D."/>
            <person name="Copeland A."/>
            <person name="Barry K.W."/>
            <person name="Cichocki N."/>
            <person name="Veneault-Fourrey C."/>
            <person name="LaButti K."/>
            <person name="Lindquist E.A."/>
            <person name="Lipzen A."/>
            <person name="Lundell T."/>
            <person name="Morin E."/>
            <person name="Murat C."/>
            <person name="Riley R."/>
            <person name="Ohm R."/>
            <person name="Sun H."/>
            <person name="Tunlid A."/>
            <person name="Henrissat B."/>
            <person name="Grigoriev I.V."/>
            <person name="Hibbett D.S."/>
            <person name="Martin F."/>
        </authorList>
    </citation>
    <scope>NUCLEOTIDE SEQUENCE [LARGE SCALE GENOMIC DNA]</scope>
    <source>
        <strain evidence="3">MAFF 305830</strain>
    </source>
</reference>
<proteinExistence type="predicted"/>
<dbReference type="OrthoDB" id="428577at2759"/>
<dbReference type="FunFam" id="3.10.20.90:FF:000160">
    <property type="entry name" value="Polyubiquitin-C"/>
    <property type="match status" value="1"/>
</dbReference>
<evidence type="ECO:0000313" key="2">
    <source>
        <dbReference type="EMBL" id="KIM34056.1"/>
    </source>
</evidence>
<evidence type="ECO:0000313" key="3">
    <source>
        <dbReference type="Proteomes" id="UP000054097"/>
    </source>
</evidence>
<keyword evidence="3" id="KW-1185">Reference proteome</keyword>
<dbReference type="PROSITE" id="PS00299">
    <property type="entry name" value="UBIQUITIN_1"/>
    <property type="match status" value="1"/>
</dbReference>
<dbReference type="PROSITE" id="PS50053">
    <property type="entry name" value="UBIQUITIN_2"/>
    <property type="match status" value="2"/>
</dbReference>
<dbReference type="SMART" id="SM00213">
    <property type="entry name" value="UBQ"/>
    <property type="match status" value="2"/>
</dbReference>
<dbReference type="Proteomes" id="UP000054097">
    <property type="component" value="Unassembled WGS sequence"/>
</dbReference>
<gene>
    <name evidence="2" type="ORF">M408DRAFT_325582</name>
</gene>
<dbReference type="PANTHER" id="PTHR10666">
    <property type="entry name" value="UBIQUITIN"/>
    <property type="match status" value="1"/>
</dbReference>